<keyword evidence="1" id="KW-1133">Transmembrane helix</keyword>
<keyword evidence="3" id="KW-1185">Reference proteome</keyword>
<evidence type="ECO:0000313" key="3">
    <source>
        <dbReference type="Proteomes" id="UP001595974"/>
    </source>
</evidence>
<proteinExistence type="predicted"/>
<reference evidence="3" key="1">
    <citation type="journal article" date="2019" name="Int. J. Syst. Evol. Microbiol.">
        <title>The Global Catalogue of Microorganisms (GCM) 10K type strain sequencing project: providing services to taxonomists for standard genome sequencing and annotation.</title>
        <authorList>
            <consortium name="The Broad Institute Genomics Platform"/>
            <consortium name="The Broad Institute Genome Sequencing Center for Infectious Disease"/>
            <person name="Wu L."/>
            <person name="Ma J."/>
        </authorList>
    </citation>
    <scope>NUCLEOTIDE SEQUENCE [LARGE SCALE GENOMIC DNA]</scope>
    <source>
        <strain evidence="3">SHR3</strain>
    </source>
</reference>
<name>A0ABW1AXQ1_9RHOO</name>
<evidence type="ECO:0000256" key="1">
    <source>
        <dbReference type="SAM" id="Phobius"/>
    </source>
</evidence>
<dbReference type="Proteomes" id="UP001595974">
    <property type="component" value="Unassembled WGS sequence"/>
</dbReference>
<keyword evidence="1" id="KW-0812">Transmembrane</keyword>
<dbReference type="EMBL" id="JBHSOG010000102">
    <property type="protein sequence ID" value="MFC5772026.1"/>
    <property type="molecule type" value="Genomic_DNA"/>
</dbReference>
<keyword evidence="1" id="KW-0472">Membrane</keyword>
<sequence length="113" mass="12774">MNRAVLRRWGQRLDPALLWTILLLVAAIAANLVGIRLAGSIEGWQRWMDAQAGHFLAWRLLLYAGTAWGWLWMRRRLLAREPEAGSHHRLLRAELGAVLAIAALEISRFVQAG</sequence>
<feature type="transmembrane region" description="Helical" evidence="1">
    <location>
        <begin position="16"/>
        <end position="35"/>
    </location>
</feature>
<gene>
    <name evidence="2" type="ORF">ACFPTN_21810</name>
</gene>
<dbReference type="RefSeq" id="WP_096444959.1">
    <property type="nucleotide sequence ID" value="NZ_JBHSOG010000102.1"/>
</dbReference>
<protein>
    <submittedName>
        <fullName evidence="2">Uncharacterized protein</fullName>
    </submittedName>
</protein>
<organism evidence="2 3">
    <name type="scientific">Thauera sinica</name>
    <dbReference type="NCBI Taxonomy" id="2665146"/>
    <lineage>
        <taxon>Bacteria</taxon>
        <taxon>Pseudomonadati</taxon>
        <taxon>Pseudomonadota</taxon>
        <taxon>Betaproteobacteria</taxon>
        <taxon>Rhodocyclales</taxon>
        <taxon>Zoogloeaceae</taxon>
        <taxon>Thauera</taxon>
    </lineage>
</organism>
<comment type="caution">
    <text evidence="2">The sequence shown here is derived from an EMBL/GenBank/DDBJ whole genome shotgun (WGS) entry which is preliminary data.</text>
</comment>
<accession>A0ABW1AXQ1</accession>
<feature type="transmembrane region" description="Helical" evidence="1">
    <location>
        <begin position="55"/>
        <end position="73"/>
    </location>
</feature>
<evidence type="ECO:0000313" key="2">
    <source>
        <dbReference type="EMBL" id="MFC5772026.1"/>
    </source>
</evidence>